<evidence type="ECO:0000313" key="1">
    <source>
        <dbReference type="EMBL" id="KAI4813095.1"/>
    </source>
</evidence>
<evidence type="ECO:0000313" key="2">
    <source>
        <dbReference type="Proteomes" id="UP001057452"/>
    </source>
</evidence>
<proteinExistence type="predicted"/>
<feature type="non-terminal residue" evidence="1">
    <location>
        <position position="234"/>
    </location>
</feature>
<gene>
    <name evidence="1" type="ORF">KUCAC02_024443</name>
</gene>
<keyword evidence="2" id="KW-1185">Reference proteome</keyword>
<dbReference type="Proteomes" id="UP001057452">
    <property type="component" value="Chromosome 22"/>
</dbReference>
<accession>A0ACB9WJN3</accession>
<comment type="caution">
    <text evidence="1">The sequence shown here is derived from an EMBL/GenBank/DDBJ whole genome shotgun (WGS) entry which is preliminary data.</text>
</comment>
<protein>
    <submittedName>
        <fullName evidence="1">Uncharacterized protein</fullName>
    </submittedName>
</protein>
<name>A0ACB9WJN3_CHAAC</name>
<organism evidence="1 2">
    <name type="scientific">Chaenocephalus aceratus</name>
    <name type="common">Blackfin icefish</name>
    <name type="synonym">Chaenichthys aceratus</name>
    <dbReference type="NCBI Taxonomy" id="36190"/>
    <lineage>
        <taxon>Eukaryota</taxon>
        <taxon>Metazoa</taxon>
        <taxon>Chordata</taxon>
        <taxon>Craniata</taxon>
        <taxon>Vertebrata</taxon>
        <taxon>Euteleostomi</taxon>
        <taxon>Actinopterygii</taxon>
        <taxon>Neopterygii</taxon>
        <taxon>Teleostei</taxon>
        <taxon>Neoteleostei</taxon>
        <taxon>Acanthomorphata</taxon>
        <taxon>Eupercaria</taxon>
        <taxon>Perciformes</taxon>
        <taxon>Notothenioidei</taxon>
        <taxon>Channichthyidae</taxon>
        <taxon>Chaenocephalus</taxon>
    </lineage>
</organism>
<feature type="non-terminal residue" evidence="1">
    <location>
        <position position="1"/>
    </location>
</feature>
<sequence>DRYVQCGGCATMCRRHIFRASEEPGVKQWSPLHAVLIEKWCLVPGGRGCMKLPTVLASRLPTGGGRQAMGGEPGLGLPAEDVKSSGSQGHCQLSVVRITQKNLLGNVLVQSRADGETSESGVDSEEEEGRVNEDRLVTAVDDWHHSKPTPGADTLHYPTSQAFYQNQYKDRERVCEPLKDHIQSFKLLNHEIPAPRGDGGVESDTSALDGRRPVPRAANGAWQKDNATAAATTT</sequence>
<reference evidence="1" key="1">
    <citation type="submission" date="2022-05" db="EMBL/GenBank/DDBJ databases">
        <title>Chromosome-level genome of Chaenocephalus aceratus.</title>
        <authorList>
            <person name="Park H."/>
        </authorList>
    </citation>
    <scope>NUCLEOTIDE SEQUENCE</scope>
    <source>
        <strain evidence="1">KU_202001</strain>
    </source>
</reference>
<dbReference type="EMBL" id="CM043806">
    <property type="protein sequence ID" value="KAI4813095.1"/>
    <property type="molecule type" value="Genomic_DNA"/>
</dbReference>